<dbReference type="EMBL" id="OVEO01000001">
    <property type="protein sequence ID" value="SPQ93677.1"/>
    <property type="molecule type" value="Genomic_DNA"/>
</dbReference>
<evidence type="ECO:0000313" key="3">
    <source>
        <dbReference type="EMBL" id="SPQ93677.1"/>
    </source>
</evidence>
<proteinExistence type="predicted"/>
<keyword evidence="3" id="KW-0496">Mitochondrion</keyword>
<dbReference type="AlphaFoldDB" id="A0A3P3Y0F1"/>
<dbReference type="Proteomes" id="UP000290189">
    <property type="component" value="Unassembled WGS sequence"/>
</dbReference>
<organism evidence="3 4">
    <name type="scientific">Plasmodiophora brassicae</name>
    <name type="common">Clubroot disease agent</name>
    <dbReference type="NCBI Taxonomy" id="37360"/>
    <lineage>
        <taxon>Eukaryota</taxon>
        <taxon>Sar</taxon>
        <taxon>Rhizaria</taxon>
        <taxon>Endomyxa</taxon>
        <taxon>Phytomyxea</taxon>
        <taxon>Plasmodiophorida</taxon>
        <taxon>Plasmodiophoridae</taxon>
        <taxon>Plasmodiophora</taxon>
    </lineage>
</organism>
<reference evidence="3 4" key="1">
    <citation type="submission" date="2018-03" db="EMBL/GenBank/DDBJ databases">
        <authorList>
            <person name="Fogelqvist J."/>
        </authorList>
    </citation>
    <scope>NUCLEOTIDE SEQUENCE [LARGE SCALE GENOMIC DNA]</scope>
</reference>
<accession>A0A3P3Y0F1</accession>
<feature type="transmembrane region" description="Helical" evidence="2">
    <location>
        <begin position="44"/>
        <end position="65"/>
    </location>
</feature>
<gene>
    <name evidence="3" type="ORF">PLBR_LOCUS892</name>
</gene>
<name>A0A3P3Y0F1_PLABS</name>
<keyword evidence="2" id="KW-1133">Transmembrane helix</keyword>
<keyword evidence="2" id="KW-0812">Transmembrane</keyword>
<evidence type="ECO:0000313" key="4">
    <source>
        <dbReference type="Proteomes" id="UP000290189"/>
    </source>
</evidence>
<geneLocation type="mitochondrion" evidence="3"/>
<evidence type="ECO:0000256" key="2">
    <source>
        <dbReference type="SAM" id="Phobius"/>
    </source>
</evidence>
<evidence type="ECO:0000256" key="1">
    <source>
        <dbReference type="SAM" id="MobiDB-lite"/>
    </source>
</evidence>
<sequence>MRSPESDRDVCTMWWKSATRPWHFTTVSAVFGPNGKAASTLAQFVSPTGLIGLAGLAFAYPYYFIKSKLSNGPDRRQYSSINSQKKVALPDE</sequence>
<protein>
    <submittedName>
        <fullName evidence="3">Uncharacterized protein</fullName>
    </submittedName>
</protein>
<keyword evidence="2" id="KW-0472">Membrane</keyword>
<feature type="region of interest" description="Disordered" evidence="1">
    <location>
        <begin position="73"/>
        <end position="92"/>
    </location>
</feature>